<dbReference type="OMA" id="GRSHECY"/>
<keyword evidence="6 8" id="KW-0408">Iron</keyword>
<dbReference type="OrthoDB" id="3934656at2759"/>
<dbReference type="GO" id="GO:0006805">
    <property type="term" value="P:xenobiotic metabolic process"/>
    <property type="evidence" value="ECO:0000318"/>
    <property type="project" value="GO_Central"/>
</dbReference>
<dbReference type="InterPro" id="IPR050182">
    <property type="entry name" value="Cytochrome_P450_fam2"/>
</dbReference>
<dbReference type="EMBL" id="GL732536">
    <property type="protein sequence ID" value="EFX83753.1"/>
    <property type="molecule type" value="Genomic_DNA"/>
</dbReference>
<feature type="binding site" description="axial binding residue" evidence="8">
    <location>
        <position position="459"/>
    </location>
    <ligand>
        <name>heme</name>
        <dbReference type="ChEBI" id="CHEBI:30413"/>
    </ligand>
    <ligandPart>
        <name>Fe</name>
        <dbReference type="ChEBI" id="CHEBI:18248"/>
    </ligandPart>
</feature>
<dbReference type="GO" id="GO:0008395">
    <property type="term" value="F:steroid hydroxylase activity"/>
    <property type="evidence" value="ECO:0000318"/>
    <property type="project" value="GO_Central"/>
</dbReference>
<evidence type="ECO:0000256" key="8">
    <source>
        <dbReference type="PIRSR" id="PIRSR602401-1"/>
    </source>
</evidence>
<reference evidence="11 12" key="1">
    <citation type="journal article" date="2011" name="Science">
        <title>The ecoresponsive genome of Daphnia pulex.</title>
        <authorList>
            <person name="Colbourne J.K."/>
            <person name="Pfrender M.E."/>
            <person name="Gilbert D."/>
            <person name="Thomas W.K."/>
            <person name="Tucker A."/>
            <person name="Oakley T.H."/>
            <person name="Tokishita S."/>
            <person name="Aerts A."/>
            <person name="Arnold G.J."/>
            <person name="Basu M.K."/>
            <person name="Bauer D.J."/>
            <person name="Caceres C.E."/>
            <person name="Carmel L."/>
            <person name="Casola C."/>
            <person name="Choi J.H."/>
            <person name="Detter J.C."/>
            <person name="Dong Q."/>
            <person name="Dusheyko S."/>
            <person name="Eads B.D."/>
            <person name="Frohlich T."/>
            <person name="Geiler-Samerotte K.A."/>
            <person name="Gerlach D."/>
            <person name="Hatcher P."/>
            <person name="Jogdeo S."/>
            <person name="Krijgsveld J."/>
            <person name="Kriventseva E.V."/>
            <person name="Kultz D."/>
            <person name="Laforsch C."/>
            <person name="Lindquist E."/>
            <person name="Lopez J."/>
            <person name="Manak J.R."/>
            <person name="Muller J."/>
            <person name="Pangilinan J."/>
            <person name="Patwardhan R.P."/>
            <person name="Pitluck S."/>
            <person name="Pritham E.J."/>
            <person name="Rechtsteiner A."/>
            <person name="Rho M."/>
            <person name="Rogozin I.B."/>
            <person name="Sakarya O."/>
            <person name="Salamov A."/>
            <person name="Schaack S."/>
            <person name="Shapiro H."/>
            <person name="Shiga Y."/>
            <person name="Skalitzky C."/>
            <person name="Smith Z."/>
            <person name="Souvorov A."/>
            <person name="Sung W."/>
            <person name="Tang Z."/>
            <person name="Tsuchiya D."/>
            <person name="Tu H."/>
            <person name="Vos H."/>
            <person name="Wang M."/>
            <person name="Wolf Y.I."/>
            <person name="Yamagata H."/>
            <person name="Yamada T."/>
            <person name="Ye Y."/>
            <person name="Shaw J.R."/>
            <person name="Andrews J."/>
            <person name="Crease T.J."/>
            <person name="Tang H."/>
            <person name="Lucas S.M."/>
            <person name="Robertson H.M."/>
            <person name="Bork P."/>
            <person name="Koonin E.V."/>
            <person name="Zdobnov E.M."/>
            <person name="Grigoriev I.V."/>
            <person name="Lynch M."/>
            <person name="Boore J.L."/>
        </authorList>
    </citation>
    <scope>NUCLEOTIDE SEQUENCE [LARGE SCALE GENOMIC DNA]</scope>
</reference>
<dbReference type="Gene3D" id="1.10.630.10">
    <property type="entry name" value="Cytochrome P450"/>
    <property type="match status" value="1"/>
</dbReference>
<dbReference type="InterPro" id="IPR036396">
    <property type="entry name" value="Cyt_P450_sf"/>
</dbReference>
<dbReference type="InterPro" id="IPR017972">
    <property type="entry name" value="Cyt_P450_CS"/>
</dbReference>
<keyword evidence="3 8" id="KW-0349">Heme</keyword>
<keyword evidence="7 9" id="KW-0503">Monooxygenase</keyword>
<evidence type="ECO:0000256" key="1">
    <source>
        <dbReference type="ARBA" id="ARBA00001971"/>
    </source>
</evidence>
<dbReference type="Pfam" id="PF00067">
    <property type="entry name" value="p450"/>
    <property type="match status" value="1"/>
</dbReference>
<evidence type="ECO:0000256" key="10">
    <source>
        <dbReference type="SAM" id="Phobius"/>
    </source>
</evidence>
<dbReference type="GO" id="GO:0016712">
    <property type="term" value="F:oxidoreductase activity, acting on paired donors, with incorporation or reduction of molecular oxygen, reduced flavin or flavoprotein as one donor, and incorporation of one atom of oxygen"/>
    <property type="evidence" value="ECO:0000318"/>
    <property type="project" value="GO_Central"/>
</dbReference>
<gene>
    <name evidence="11" type="ORF">DAPPUDRAFT_301662</name>
</gene>
<dbReference type="GO" id="GO:0005506">
    <property type="term" value="F:iron ion binding"/>
    <property type="evidence" value="ECO:0007669"/>
    <property type="project" value="InterPro"/>
</dbReference>
<keyword evidence="4 8" id="KW-0479">Metal-binding</keyword>
<evidence type="ECO:0000256" key="7">
    <source>
        <dbReference type="ARBA" id="ARBA00023033"/>
    </source>
</evidence>
<dbReference type="PROSITE" id="PS00086">
    <property type="entry name" value="CYTOCHROME_P450"/>
    <property type="match status" value="1"/>
</dbReference>
<dbReference type="GO" id="GO:0006082">
    <property type="term" value="P:organic acid metabolic process"/>
    <property type="evidence" value="ECO:0000318"/>
    <property type="project" value="GO_Central"/>
</dbReference>
<dbReference type="GO" id="GO:0005737">
    <property type="term" value="C:cytoplasm"/>
    <property type="evidence" value="ECO:0000318"/>
    <property type="project" value="GO_Central"/>
</dbReference>
<dbReference type="AlphaFoldDB" id="E9GA79"/>
<dbReference type="PANTHER" id="PTHR24300">
    <property type="entry name" value="CYTOCHROME P450 508A4-RELATED"/>
    <property type="match status" value="1"/>
</dbReference>
<keyword evidence="10" id="KW-0812">Transmembrane</keyword>
<dbReference type="FunCoup" id="E9GA79">
    <property type="interactions" value="3"/>
</dbReference>
<dbReference type="PRINTS" id="PR00385">
    <property type="entry name" value="P450"/>
</dbReference>
<evidence type="ECO:0000313" key="11">
    <source>
        <dbReference type="EMBL" id="EFX83753.1"/>
    </source>
</evidence>
<keyword evidence="5 9" id="KW-0560">Oxidoreductase</keyword>
<sequence>MGCRDRVLSKHGDWQVIGRKCNERMITSILIGGCVLCVAVWIFSRPNKFPPGPKGLPLLGCLLSVSQWHPGCSFMGLLELYYRYGPVCGFYIGPQPVISISGYEACKEAFMNENLNGRPDNGPARMKSKGKRMGVMLVDGDFLTIQKRFTLHHLRDIGFGRQNMESLVSKEVAVLLADMKRQFHDEGNIFEFKNYFNISLVNALWVMLASARFERDDPRLKSLVELFDVVFRSGDIVRVAFPCPAILMKLFPAVFAKLGRMDLLKEVWKFIEEAIDEHKQNPSVEPRDFIDVYLKEVEKNNDDSFSEEQLISLIFDLFIAGGDTTGNSIGFVLLYLIHHPDVQRKMQEELDSVCGSSMPTLAQQISSLPYTEAVLLEASRLSSIVPFSIPHYALKDTQLQGNTIPKGSIVQINLYSVHLDENYWNDPEKFQPERHLSADGTTVIKSDRILPFGAGKRICLGESLARNTLYLFVTSLVKSFQFQAIPNEPLPTLDPRMGFVQVYAPFKAVIKSRN</sequence>
<evidence type="ECO:0000256" key="9">
    <source>
        <dbReference type="RuleBase" id="RU000461"/>
    </source>
</evidence>
<dbReference type="PhylomeDB" id="E9GA79"/>
<dbReference type="FunFam" id="1.10.630.10:FF:000036">
    <property type="entry name" value="CYtochrome P450 family"/>
    <property type="match status" value="1"/>
</dbReference>
<feature type="transmembrane region" description="Helical" evidence="10">
    <location>
        <begin position="25"/>
        <end position="44"/>
    </location>
</feature>
<dbReference type="InterPro" id="IPR002401">
    <property type="entry name" value="Cyt_P450_E_grp-I"/>
</dbReference>
<dbReference type="Proteomes" id="UP000000305">
    <property type="component" value="Unassembled WGS sequence"/>
</dbReference>
<name>E9GA79_DAPPU</name>
<dbReference type="GO" id="GO:0008202">
    <property type="term" value="P:steroid metabolic process"/>
    <property type="evidence" value="ECO:0000318"/>
    <property type="project" value="GO_Central"/>
</dbReference>
<dbReference type="GO" id="GO:0020037">
    <property type="term" value="F:heme binding"/>
    <property type="evidence" value="ECO:0000318"/>
    <property type="project" value="GO_Central"/>
</dbReference>
<comment type="similarity">
    <text evidence="2 9">Belongs to the cytochrome P450 family.</text>
</comment>
<evidence type="ECO:0000256" key="5">
    <source>
        <dbReference type="ARBA" id="ARBA00023002"/>
    </source>
</evidence>
<evidence type="ECO:0000256" key="3">
    <source>
        <dbReference type="ARBA" id="ARBA00022617"/>
    </source>
</evidence>
<dbReference type="InParanoid" id="E9GA79"/>
<dbReference type="STRING" id="6669.E9GA79"/>
<keyword evidence="10" id="KW-0472">Membrane</keyword>
<organism evidence="11 12">
    <name type="scientific">Daphnia pulex</name>
    <name type="common">Water flea</name>
    <dbReference type="NCBI Taxonomy" id="6669"/>
    <lineage>
        <taxon>Eukaryota</taxon>
        <taxon>Metazoa</taxon>
        <taxon>Ecdysozoa</taxon>
        <taxon>Arthropoda</taxon>
        <taxon>Crustacea</taxon>
        <taxon>Branchiopoda</taxon>
        <taxon>Diplostraca</taxon>
        <taxon>Cladocera</taxon>
        <taxon>Anomopoda</taxon>
        <taxon>Daphniidae</taxon>
        <taxon>Daphnia</taxon>
    </lineage>
</organism>
<dbReference type="KEGG" id="dpx:DAPPUDRAFT_301662"/>
<evidence type="ECO:0008006" key="13">
    <source>
        <dbReference type="Google" id="ProtNLM"/>
    </source>
</evidence>
<evidence type="ECO:0000256" key="6">
    <source>
        <dbReference type="ARBA" id="ARBA00023004"/>
    </source>
</evidence>
<proteinExistence type="inferred from homology"/>
<dbReference type="SUPFAM" id="SSF48264">
    <property type="entry name" value="Cytochrome P450"/>
    <property type="match status" value="1"/>
</dbReference>
<dbReference type="eggNOG" id="KOG0156">
    <property type="taxonomic scope" value="Eukaryota"/>
</dbReference>
<dbReference type="HOGENOM" id="CLU_001570_22_0_1"/>
<evidence type="ECO:0000256" key="4">
    <source>
        <dbReference type="ARBA" id="ARBA00022723"/>
    </source>
</evidence>
<protein>
    <recommendedName>
        <fullName evidence="13">Cytochrome P450</fullName>
    </recommendedName>
</protein>
<keyword evidence="10" id="KW-1133">Transmembrane helix</keyword>
<dbReference type="InterPro" id="IPR001128">
    <property type="entry name" value="Cyt_P450"/>
</dbReference>
<evidence type="ECO:0000256" key="2">
    <source>
        <dbReference type="ARBA" id="ARBA00010617"/>
    </source>
</evidence>
<evidence type="ECO:0000313" key="12">
    <source>
        <dbReference type="Proteomes" id="UP000000305"/>
    </source>
</evidence>
<accession>E9GA79</accession>
<dbReference type="PRINTS" id="PR00463">
    <property type="entry name" value="EP450I"/>
</dbReference>
<keyword evidence="12" id="KW-1185">Reference proteome</keyword>
<dbReference type="PANTHER" id="PTHR24300:SF376">
    <property type="entry name" value="CYTOCHROME P450 15A1"/>
    <property type="match status" value="1"/>
</dbReference>
<comment type="cofactor">
    <cofactor evidence="1 8">
        <name>heme</name>
        <dbReference type="ChEBI" id="CHEBI:30413"/>
    </cofactor>
</comment>